<reference evidence="1" key="1">
    <citation type="submission" date="2014-11" db="EMBL/GenBank/DDBJ databases">
        <authorList>
            <person name="Amaro Gonzalez C."/>
        </authorList>
    </citation>
    <scope>NUCLEOTIDE SEQUENCE</scope>
</reference>
<dbReference type="AlphaFoldDB" id="A0A0E9VEC9"/>
<protein>
    <submittedName>
        <fullName evidence="1">Uncharacterized protein</fullName>
    </submittedName>
</protein>
<proteinExistence type="predicted"/>
<accession>A0A0E9VEC9</accession>
<dbReference type="EMBL" id="GBXM01033014">
    <property type="protein sequence ID" value="JAH75563.1"/>
    <property type="molecule type" value="Transcribed_RNA"/>
</dbReference>
<sequence length="58" mass="6342">MDTQTSHPCACRTSHSKTMGINMELVSVAIAASTVLEGFPLEFGTWQQGFASFQPQEH</sequence>
<organism evidence="1">
    <name type="scientific">Anguilla anguilla</name>
    <name type="common">European freshwater eel</name>
    <name type="synonym">Muraena anguilla</name>
    <dbReference type="NCBI Taxonomy" id="7936"/>
    <lineage>
        <taxon>Eukaryota</taxon>
        <taxon>Metazoa</taxon>
        <taxon>Chordata</taxon>
        <taxon>Craniata</taxon>
        <taxon>Vertebrata</taxon>
        <taxon>Euteleostomi</taxon>
        <taxon>Actinopterygii</taxon>
        <taxon>Neopterygii</taxon>
        <taxon>Teleostei</taxon>
        <taxon>Anguilliformes</taxon>
        <taxon>Anguillidae</taxon>
        <taxon>Anguilla</taxon>
    </lineage>
</organism>
<evidence type="ECO:0000313" key="1">
    <source>
        <dbReference type="EMBL" id="JAH75563.1"/>
    </source>
</evidence>
<name>A0A0E9VEC9_ANGAN</name>
<reference evidence="1" key="2">
    <citation type="journal article" date="2015" name="Fish Shellfish Immunol.">
        <title>Early steps in the European eel (Anguilla anguilla)-Vibrio vulnificus interaction in the gills: Role of the RtxA13 toxin.</title>
        <authorList>
            <person name="Callol A."/>
            <person name="Pajuelo D."/>
            <person name="Ebbesson L."/>
            <person name="Teles M."/>
            <person name="MacKenzie S."/>
            <person name="Amaro C."/>
        </authorList>
    </citation>
    <scope>NUCLEOTIDE SEQUENCE</scope>
</reference>